<feature type="repeat" description="TPR" evidence="5">
    <location>
        <begin position="296"/>
        <end position="329"/>
    </location>
</feature>
<dbReference type="InterPro" id="IPR019734">
    <property type="entry name" value="TPR_rpt"/>
</dbReference>
<evidence type="ECO:0000256" key="5">
    <source>
        <dbReference type="PROSITE-ProRule" id="PRU00339"/>
    </source>
</evidence>
<keyword evidence="4" id="KW-0413">Isomerase</keyword>
<dbReference type="PROSITE" id="PS50072">
    <property type="entry name" value="CSA_PPIASE_2"/>
    <property type="match status" value="1"/>
</dbReference>
<dbReference type="PROSITE" id="PS50005">
    <property type="entry name" value="TPR"/>
    <property type="match status" value="1"/>
</dbReference>
<dbReference type="SUPFAM" id="SSF50891">
    <property type="entry name" value="Cyclophilin-like"/>
    <property type="match status" value="1"/>
</dbReference>
<dbReference type="Proteomes" id="UP001566132">
    <property type="component" value="Unassembled WGS sequence"/>
</dbReference>
<dbReference type="InterPro" id="IPR029000">
    <property type="entry name" value="Cyclophilin-like_dom_sf"/>
</dbReference>
<evidence type="ECO:0000256" key="1">
    <source>
        <dbReference type="ARBA" id="ARBA00000971"/>
    </source>
</evidence>
<dbReference type="Gene3D" id="1.25.40.10">
    <property type="entry name" value="Tetratricopeptide repeat domain"/>
    <property type="match status" value="1"/>
</dbReference>
<dbReference type="EC" id="5.2.1.8" evidence="2"/>
<dbReference type="Pfam" id="PF13174">
    <property type="entry name" value="TPR_6"/>
    <property type="match status" value="1"/>
</dbReference>
<dbReference type="PANTHER" id="PTHR11071:SF561">
    <property type="entry name" value="PEPTIDYL-PROLYL CIS-TRANS ISOMERASE D-RELATED"/>
    <property type="match status" value="1"/>
</dbReference>
<evidence type="ECO:0000259" key="6">
    <source>
        <dbReference type="PROSITE" id="PS50072"/>
    </source>
</evidence>
<dbReference type="GO" id="GO:0003755">
    <property type="term" value="F:peptidyl-prolyl cis-trans isomerase activity"/>
    <property type="evidence" value="ECO:0007669"/>
    <property type="project" value="UniProtKB-KW"/>
</dbReference>
<accession>A0ABD1F100</accession>
<gene>
    <name evidence="7" type="ORF">ABEB36_005479</name>
</gene>
<proteinExistence type="predicted"/>
<dbReference type="PRINTS" id="PR00153">
    <property type="entry name" value="CSAPPISMRASE"/>
</dbReference>
<keyword evidence="3" id="KW-0697">Rotamase</keyword>
<evidence type="ECO:0000256" key="2">
    <source>
        <dbReference type="ARBA" id="ARBA00013194"/>
    </source>
</evidence>
<evidence type="ECO:0000256" key="4">
    <source>
        <dbReference type="ARBA" id="ARBA00023235"/>
    </source>
</evidence>
<name>A0ABD1F100_HYPHA</name>
<comment type="caution">
    <text evidence="7">The sequence shown here is derived from an EMBL/GenBank/DDBJ whole genome shotgun (WGS) entry which is preliminary data.</text>
</comment>
<dbReference type="InterPro" id="IPR011990">
    <property type="entry name" value="TPR-like_helical_dom_sf"/>
</dbReference>
<reference evidence="7 8" key="1">
    <citation type="submission" date="2024-05" db="EMBL/GenBank/DDBJ databases">
        <title>Genetic variation in Jamaican populations of the coffee berry borer (Hypothenemus hampei).</title>
        <authorList>
            <person name="Errbii M."/>
            <person name="Myrie A."/>
        </authorList>
    </citation>
    <scope>NUCLEOTIDE SEQUENCE [LARGE SCALE GENOMIC DNA]</scope>
    <source>
        <strain evidence="7">JA-Hopewell-2020-01-JO</strain>
        <tissue evidence="7">Whole body</tissue>
    </source>
</reference>
<keyword evidence="8" id="KW-1185">Reference proteome</keyword>
<evidence type="ECO:0000256" key="3">
    <source>
        <dbReference type="ARBA" id="ARBA00023110"/>
    </source>
</evidence>
<dbReference type="Gene3D" id="2.40.100.10">
    <property type="entry name" value="Cyclophilin-like"/>
    <property type="match status" value="1"/>
</dbReference>
<dbReference type="AlphaFoldDB" id="A0ABD1F100"/>
<dbReference type="InterPro" id="IPR002130">
    <property type="entry name" value="Cyclophilin-type_PPIase_dom"/>
</dbReference>
<evidence type="ECO:0000313" key="8">
    <source>
        <dbReference type="Proteomes" id="UP001566132"/>
    </source>
</evidence>
<dbReference type="EMBL" id="JBDJPC010000004">
    <property type="protein sequence ID" value="KAL1506045.1"/>
    <property type="molecule type" value="Genomic_DNA"/>
</dbReference>
<organism evidence="7 8">
    <name type="scientific">Hypothenemus hampei</name>
    <name type="common">Coffee berry borer</name>
    <dbReference type="NCBI Taxonomy" id="57062"/>
    <lineage>
        <taxon>Eukaryota</taxon>
        <taxon>Metazoa</taxon>
        <taxon>Ecdysozoa</taxon>
        <taxon>Arthropoda</taxon>
        <taxon>Hexapoda</taxon>
        <taxon>Insecta</taxon>
        <taxon>Pterygota</taxon>
        <taxon>Neoptera</taxon>
        <taxon>Endopterygota</taxon>
        <taxon>Coleoptera</taxon>
        <taxon>Polyphaga</taxon>
        <taxon>Cucujiformia</taxon>
        <taxon>Curculionidae</taxon>
        <taxon>Scolytinae</taxon>
        <taxon>Hypothenemus</taxon>
    </lineage>
</organism>
<dbReference type="Pfam" id="PF00160">
    <property type="entry name" value="Pro_isomerase"/>
    <property type="match status" value="1"/>
</dbReference>
<comment type="catalytic activity">
    <reaction evidence="1">
        <text>[protein]-peptidylproline (omega=180) = [protein]-peptidylproline (omega=0)</text>
        <dbReference type="Rhea" id="RHEA:16237"/>
        <dbReference type="Rhea" id="RHEA-COMP:10747"/>
        <dbReference type="Rhea" id="RHEA-COMP:10748"/>
        <dbReference type="ChEBI" id="CHEBI:83833"/>
        <dbReference type="ChEBI" id="CHEBI:83834"/>
        <dbReference type="EC" id="5.2.1.8"/>
    </reaction>
</comment>
<protein>
    <recommendedName>
        <fullName evidence="2">peptidylprolyl isomerase</fullName>
        <ecNumber evidence="2">5.2.1.8</ecNumber>
    </recommendedName>
</protein>
<dbReference type="PANTHER" id="PTHR11071">
    <property type="entry name" value="PEPTIDYL-PROLYL CIS-TRANS ISOMERASE"/>
    <property type="match status" value="1"/>
</dbReference>
<sequence length="363" mass="41411">MDEQRCFVYLDFAFNGIRVGRVIIQLYTDKVPKSAENFRCLCTGEKGIGQKGKPLHYKGSVIHKVIPWCMVQGGDIINGDGTGGESIYGEYFVSENLKLNHNDEGIVGLANNGPNKNSSQFYITSVNFCGQLNGQNVVIGKVVKGLDIVKYMATVPRENDVPQESITIEDCGEIKPGDPWNIEENDGTTDIYPPWPNDWDAEPDYQLTNKALQDLSNSGNFFYYKENYLKAESKYHKILRYINWYEEKTNTKKQNPFSQFKCNAILNLSAVQLKINKPEKALKNCNEVLIKFPNNVKALYRRGCAKVALKEYDGAIRDLKQAYKIHPDDKKIRNMFELAKSKKKKYLQREKLLCSKIFSTPNI</sequence>
<dbReference type="SMART" id="SM00028">
    <property type="entry name" value="TPR"/>
    <property type="match status" value="2"/>
</dbReference>
<feature type="domain" description="PPIase cyclophilin-type" evidence="6">
    <location>
        <begin position="9"/>
        <end position="173"/>
    </location>
</feature>
<dbReference type="SUPFAM" id="SSF48452">
    <property type="entry name" value="TPR-like"/>
    <property type="match status" value="1"/>
</dbReference>
<dbReference type="FunFam" id="2.40.100.10:FF:000025">
    <property type="entry name" value="Peptidyl-prolyl cis-trans isomerase CYP19-2"/>
    <property type="match status" value="1"/>
</dbReference>
<keyword evidence="5" id="KW-0802">TPR repeat</keyword>
<evidence type="ECO:0000313" key="7">
    <source>
        <dbReference type="EMBL" id="KAL1506045.1"/>
    </source>
</evidence>